<evidence type="ECO:0000313" key="2">
    <source>
        <dbReference type="EMBL" id="MBB1521372.1"/>
    </source>
</evidence>
<comment type="caution">
    <text evidence="2">The sequence shown here is derived from an EMBL/GenBank/DDBJ whole genome shotgun (WGS) entry which is preliminary data.</text>
</comment>
<dbReference type="EMBL" id="JACJFN010000006">
    <property type="protein sequence ID" value="MBB1521372.1"/>
    <property type="molecule type" value="Genomic_DNA"/>
</dbReference>
<feature type="transmembrane region" description="Helical" evidence="1">
    <location>
        <begin position="96"/>
        <end position="119"/>
    </location>
</feature>
<accession>A0A7W4DF19</accession>
<feature type="transmembrane region" description="Helical" evidence="1">
    <location>
        <begin position="34"/>
        <end position="53"/>
    </location>
</feature>
<gene>
    <name evidence="2" type="ORF">H3H45_19190</name>
</gene>
<name>A0A7W4DF19_9GAMM</name>
<sequence length="127" mass="13488">MERNPILLGLAAAAIALLVVKLLKATLGSSLADFMLEAIYNLPWLAGGLVAGYKSKFSPIRNGAIAGALYGFIFCLIGIAQISSQTYGLEEKISQLGIAAVAIIRFAFMFSLASAFGYLQKSQRAIL</sequence>
<dbReference type="RefSeq" id="WP_182835306.1">
    <property type="nucleotide sequence ID" value="NZ_JACJFN010000006.1"/>
</dbReference>
<proteinExistence type="predicted"/>
<feature type="transmembrane region" description="Helical" evidence="1">
    <location>
        <begin position="65"/>
        <end position="84"/>
    </location>
</feature>
<keyword evidence="1" id="KW-0812">Transmembrane</keyword>
<dbReference type="AlphaFoldDB" id="A0A7W4DF19"/>
<dbReference type="Proteomes" id="UP000581189">
    <property type="component" value="Unassembled WGS sequence"/>
</dbReference>
<evidence type="ECO:0000256" key="1">
    <source>
        <dbReference type="SAM" id="Phobius"/>
    </source>
</evidence>
<organism evidence="2 3">
    <name type="scientific">Aquipseudomonas guryensis</name>
    <dbReference type="NCBI Taxonomy" id="2759165"/>
    <lineage>
        <taxon>Bacteria</taxon>
        <taxon>Pseudomonadati</taxon>
        <taxon>Pseudomonadota</taxon>
        <taxon>Gammaproteobacteria</taxon>
        <taxon>Pseudomonadales</taxon>
        <taxon>Pseudomonadaceae</taxon>
        <taxon>Aquipseudomonas</taxon>
    </lineage>
</organism>
<evidence type="ECO:0000313" key="3">
    <source>
        <dbReference type="Proteomes" id="UP000581189"/>
    </source>
</evidence>
<keyword evidence="1" id="KW-1133">Transmembrane helix</keyword>
<reference evidence="2 3" key="1">
    <citation type="submission" date="2020-08" db="EMBL/GenBank/DDBJ databases">
        <authorList>
            <person name="Kim C.M."/>
        </authorList>
    </citation>
    <scope>NUCLEOTIDE SEQUENCE [LARGE SCALE GENOMIC DNA]</scope>
    <source>
        <strain evidence="2 3">SR9</strain>
    </source>
</reference>
<protein>
    <submittedName>
        <fullName evidence="2">Uncharacterized protein</fullName>
    </submittedName>
</protein>
<keyword evidence="3" id="KW-1185">Reference proteome</keyword>
<keyword evidence="1" id="KW-0472">Membrane</keyword>